<dbReference type="AlphaFoldDB" id="A0A8B2NSB3"/>
<evidence type="ECO:0000259" key="2">
    <source>
        <dbReference type="Pfam" id="PF20057"/>
    </source>
</evidence>
<reference evidence="3 4" key="1">
    <citation type="submission" date="2018-05" db="EMBL/GenBank/DDBJ databases">
        <title>Acuticoccus sediminis sp. nov., isolated from deep-sea sediment of Indian Ocean.</title>
        <authorList>
            <person name="Liu X."/>
            <person name="Lai Q."/>
            <person name="Du Y."/>
            <person name="Sun F."/>
            <person name="Zhang X."/>
            <person name="Wang S."/>
            <person name="Shao Z."/>
        </authorList>
    </citation>
    <scope>NUCLEOTIDE SEQUENCE [LARGE SCALE GENOMIC DNA]</scope>
    <source>
        <strain evidence="3 4">PTG4-2</strain>
    </source>
</reference>
<accession>A0A8B2NSB3</accession>
<keyword evidence="4" id="KW-1185">Reference proteome</keyword>
<comment type="caution">
    <text evidence="3">The sequence shown here is derived from an EMBL/GenBank/DDBJ whole genome shotgun (WGS) entry which is preliminary data.</text>
</comment>
<proteinExistence type="predicted"/>
<sequence length="172" mass="18827">MVTDAVAGRETPLARNAAESPLAWLATRRDRSGQPMISRTQLDAGQRLSADHERGMQRDRVTQSWDVSGVRGESPQDRLTVGEAAQDARRRVRNALDAVGPELSSVLYAVCCEERGLETVEKQHGWPQRCGKVILRLALDRLAQHYGMAPSVSGAARAGLVHWGSADYRPTA</sequence>
<dbReference type="Proteomes" id="UP000249590">
    <property type="component" value="Unassembled WGS sequence"/>
</dbReference>
<dbReference type="EMBL" id="QHHQ01000003">
    <property type="protein sequence ID" value="RAI01190.1"/>
    <property type="molecule type" value="Genomic_DNA"/>
</dbReference>
<feature type="region of interest" description="Disordered" evidence="1">
    <location>
        <begin position="29"/>
        <end position="57"/>
    </location>
</feature>
<dbReference type="OrthoDB" id="7476630at2"/>
<dbReference type="InterPro" id="IPR045599">
    <property type="entry name" value="DUF6456"/>
</dbReference>
<dbReference type="Pfam" id="PF20057">
    <property type="entry name" value="DUF6456"/>
    <property type="match status" value="1"/>
</dbReference>
<name>A0A8B2NSB3_9HYPH</name>
<evidence type="ECO:0000256" key="1">
    <source>
        <dbReference type="SAM" id="MobiDB-lite"/>
    </source>
</evidence>
<protein>
    <submittedName>
        <fullName evidence="3">DNA replication protein</fullName>
    </submittedName>
</protein>
<evidence type="ECO:0000313" key="3">
    <source>
        <dbReference type="EMBL" id="RAI01190.1"/>
    </source>
</evidence>
<evidence type="ECO:0000313" key="4">
    <source>
        <dbReference type="Proteomes" id="UP000249590"/>
    </source>
</evidence>
<gene>
    <name evidence="3" type="ORF">DLJ53_16935</name>
</gene>
<feature type="domain" description="DUF6456" evidence="2">
    <location>
        <begin position="15"/>
        <end position="147"/>
    </location>
</feature>
<organism evidence="3 4">
    <name type="scientific">Acuticoccus sediminis</name>
    <dbReference type="NCBI Taxonomy" id="2184697"/>
    <lineage>
        <taxon>Bacteria</taxon>
        <taxon>Pseudomonadati</taxon>
        <taxon>Pseudomonadota</taxon>
        <taxon>Alphaproteobacteria</taxon>
        <taxon>Hyphomicrobiales</taxon>
        <taxon>Amorphaceae</taxon>
        <taxon>Acuticoccus</taxon>
    </lineage>
</organism>